<organism evidence="2 3">
    <name type="scientific">Linum trigynum</name>
    <dbReference type="NCBI Taxonomy" id="586398"/>
    <lineage>
        <taxon>Eukaryota</taxon>
        <taxon>Viridiplantae</taxon>
        <taxon>Streptophyta</taxon>
        <taxon>Embryophyta</taxon>
        <taxon>Tracheophyta</taxon>
        <taxon>Spermatophyta</taxon>
        <taxon>Magnoliopsida</taxon>
        <taxon>eudicotyledons</taxon>
        <taxon>Gunneridae</taxon>
        <taxon>Pentapetalae</taxon>
        <taxon>rosids</taxon>
        <taxon>fabids</taxon>
        <taxon>Malpighiales</taxon>
        <taxon>Linaceae</taxon>
        <taxon>Linum</taxon>
    </lineage>
</organism>
<keyword evidence="3" id="KW-1185">Reference proteome</keyword>
<keyword evidence="1" id="KW-0732">Signal</keyword>
<sequence>METREHLFMHCSFAHLLVLNLHCRLFEAGGWDAMMAAVCSLVQPSGKLRWHGVVWCMVLTCIWRERCRVVHGGALPDPEKVATQLQADLRYLVAGNAMLQGDLESLGYL</sequence>
<feature type="signal peptide" evidence="1">
    <location>
        <begin position="1"/>
        <end position="28"/>
    </location>
</feature>
<evidence type="ECO:0000313" key="2">
    <source>
        <dbReference type="EMBL" id="CAL1410107.1"/>
    </source>
</evidence>
<evidence type="ECO:0000313" key="3">
    <source>
        <dbReference type="Proteomes" id="UP001497516"/>
    </source>
</evidence>
<reference evidence="2 3" key="1">
    <citation type="submission" date="2024-04" db="EMBL/GenBank/DDBJ databases">
        <authorList>
            <person name="Fracassetti M."/>
        </authorList>
    </citation>
    <scope>NUCLEOTIDE SEQUENCE [LARGE SCALE GENOMIC DNA]</scope>
</reference>
<evidence type="ECO:0000256" key="1">
    <source>
        <dbReference type="SAM" id="SignalP"/>
    </source>
</evidence>
<gene>
    <name evidence="2" type="ORF">LTRI10_LOCUS49552</name>
</gene>
<feature type="chain" id="PRO_5043606797" description="Reverse transcriptase zinc-binding domain-containing protein" evidence="1">
    <location>
        <begin position="29"/>
        <end position="109"/>
    </location>
</feature>
<dbReference type="AlphaFoldDB" id="A0AAV2GIY7"/>
<name>A0AAV2GIY7_9ROSI</name>
<proteinExistence type="predicted"/>
<dbReference type="Proteomes" id="UP001497516">
    <property type="component" value="Chromosome 9"/>
</dbReference>
<protein>
    <recommendedName>
        <fullName evidence="4">Reverse transcriptase zinc-binding domain-containing protein</fullName>
    </recommendedName>
</protein>
<dbReference type="EMBL" id="OZ034822">
    <property type="protein sequence ID" value="CAL1410107.1"/>
    <property type="molecule type" value="Genomic_DNA"/>
</dbReference>
<evidence type="ECO:0008006" key="4">
    <source>
        <dbReference type="Google" id="ProtNLM"/>
    </source>
</evidence>
<accession>A0AAV2GIY7</accession>